<comment type="caution">
    <text evidence="3">The sequence shown here is derived from an EMBL/GenBank/DDBJ whole genome shotgun (WGS) entry which is preliminary data.</text>
</comment>
<feature type="domain" description="DUF8212" evidence="2">
    <location>
        <begin position="228"/>
        <end position="260"/>
    </location>
</feature>
<dbReference type="InterPro" id="IPR058525">
    <property type="entry name" value="DUF8212"/>
</dbReference>
<dbReference type="InterPro" id="IPR010730">
    <property type="entry name" value="HET"/>
</dbReference>
<evidence type="ECO:0000313" key="4">
    <source>
        <dbReference type="Proteomes" id="UP000824596"/>
    </source>
</evidence>
<dbReference type="Pfam" id="PF26640">
    <property type="entry name" value="DUF8212"/>
    <property type="match status" value="1"/>
</dbReference>
<feature type="domain" description="Heterokaryon incompatibility" evidence="1">
    <location>
        <begin position="28"/>
        <end position="116"/>
    </location>
</feature>
<dbReference type="OrthoDB" id="20872at2759"/>
<reference evidence="3" key="1">
    <citation type="submission" date="2021-09" db="EMBL/GenBank/DDBJ databases">
        <title>A high-quality genome of the endoparasitic fungus Hirsutella rhossiliensis with a comparison of Hirsutella genomes reveals transposable elements contributing to genome size variation.</title>
        <authorList>
            <person name="Lin R."/>
            <person name="Jiao Y."/>
            <person name="Sun X."/>
            <person name="Ling J."/>
            <person name="Xie B."/>
            <person name="Cheng X."/>
        </authorList>
    </citation>
    <scope>NUCLEOTIDE SEQUENCE</scope>
    <source>
        <strain evidence="3">HR02</strain>
    </source>
</reference>
<gene>
    <name evidence="3" type="ORF">HRG_00459</name>
</gene>
<dbReference type="AlphaFoldDB" id="A0A9P8N6E2"/>
<dbReference type="Pfam" id="PF06985">
    <property type="entry name" value="HET"/>
    <property type="match status" value="1"/>
</dbReference>
<sequence length="596" mass="66665">MRLIRAATLDEPSGLVFKDFSPDDIKPYAILSHTWGDDEVIWANFVDGTATRKSSFDKVRYTCTQAVKDGLDWIWIDSCCIDKSSSAELSEAINSMYAWYKNSDVCYTYLSGVSAAADTSKTDGEFARCRWFTRGWTLQELLAPVDLVFFSQDWIKIGEKAALSRPLSVITGIDEGILTGARALESASVARRMSWAAHRRTTRPEDVAYCLMGVFGVNMPMLYGEGQRAFLRLQEEIMKQSDDQSLLAWVDVDASVDAYHGLLAKSPLNFAYSNSVFPYQDWEPRPPYQLTNRGLCIDLPMTRREEDSDSIFVAALDCPAPPDYEDSSFLAIYLKKISHGDQQFARVRVSQFAKVLERGERQTVYVRQNFSGIADSEGVFPEHVLQLRRGPAPSVYKLDRVIVDTGQQRYPIPVILSSRAIVREWIPPPKPAAFRDRKGIGQLAGVLLFTRNDDGERLLVMLGSIDGLRVGFHAMELQAPYSGGPEEETADLEFDALQNNFRPTPAGRELQLKYHRVGVHVDTVVVNATKFVLTDVSVEKTASSSRVEDAVQAMANVCDAAIGRGKLNEASQRADQKPKTKKSMIWKRLIPGKVPQ</sequence>
<dbReference type="PANTHER" id="PTHR10622:SF10">
    <property type="entry name" value="HET DOMAIN-CONTAINING PROTEIN"/>
    <property type="match status" value="1"/>
</dbReference>
<dbReference type="RefSeq" id="XP_044725330.1">
    <property type="nucleotide sequence ID" value="XM_044858930.1"/>
</dbReference>
<accession>A0A9P8N6E2</accession>
<evidence type="ECO:0000259" key="2">
    <source>
        <dbReference type="Pfam" id="PF26640"/>
    </source>
</evidence>
<keyword evidence="4" id="KW-1185">Reference proteome</keyword>
<evidence type="ECO:0000313" key="3">
    <source>
        <dbReference type="EMBL" id="KAH0967817.1"/>
    </source>
</evidence>
<name>A0A9P8N6E2_9HYPO</name>
<proteinExistence type="predicted"/>
<dbReference type="Proteomes" id="UP000824596">
    <property type="component" value="Unassembled WGS sequence"/>
</dbReference>
<evidence type="ECO:0000259" key="1">
    <source>
        <dbReference type="Pfam" id="PF06985"/>
    </source>
</evidence>
<protein>
    <submittedName>
        <fullName evidence="3">Heterokaryon incompatibility protein (HET) domain-containing protein</fullName>
    </submittedName>
</protein>
<organism evidence="3 4">
    <name type="scientific">Hirsutella rhossiliensis</name>
    <dbReference type="NCBI Taxonomy" id="111463"/>
    <lineage>
        <taxon>Eukaryota</taxon>
        <taxon>Fungi</taxon>
        <taxon>Dikarya</taxon>
        <taxon>Ascomycota</taxon>
        <taxon>Pezizomycotina</taxon>
        <taxon>Sordariomycetes</taxon>
        <taxon>Hypocreomycetidae</taxon>
        <taxon>Hypocreales</taxon>
        <taxon>Ophiocordycipitaceae</taxon>
        <taxon>Hirsutella</taxon>
    </lineage>
</organism>
<dbReference type="PANTHER" id="PTHR10622">
    <property type="entry name" value="HET DOMAIN-CONTAINING PROTEIN"/>
    <property type="match status" value="1"/>
</dbReference>
<dbReference type="GeneID" id="68349588"/>
<dbReference type="EMBL" id="JAIZPD010000001">
    <property type="protein sequence ID" value="KAH0967817.1"/>
    <property type="molecule type" value="Genomic_DNA"/>
</dbReference>